<dbReference type="InterPro" id="IPR032720">
    <property type="entry name" value="Cys_rich_CWC"/>
</dbReference>
<proteinExistence type="predicted"/>
<evidence type="ECO:0000313" key="2">
    <source>
        <dbReference type="EMBL" id="PKF71213.1"/>
    </source>
</evidence>
<comment type="caution">
    <text evidence="2">The sequence shown here is derived from an EMBL/GenBank/DDBJ whole genome shotgun (WGS) entry which is preliminary data.</text>
</comment>
<sequence length="67" mass="7387">MSQAEQRCPACGKANQCAQAGKSQPVTDCWCFHQRLSEQALQRLRQFDSQARSCLCPACAQALNQAD</sequence>
<feature type="region of interest" description="Disordered" evidence="1">
    <location>
        <begin position="1"/>
        <end position="22"/>
    </location>
</feature>
<dbReference type="RefSeq" id="WP_101193418.1">
    <property type="nucleotide sequence ID" value="NZ_BMDE01000001.1"/>
</dbReference>
<evidence type="ECO:0008006" key="4">
    <source>
        <dbReference type="Google" id="ProtNLM"/>
    </source>
</evidence>
<reference evidence="3" key="1">
    <citation type="submission" date="2017-12" db="EMBL/GenBank/DDBJ databases">
        <authorList>
            <person name="Yu X.-Y."/>
        </authorList>
    </citation>
    <scope>NUCLEOTIDE SEQUENCE [LARGE SCALE GENOMIC DNA]</scope>
    <source>
        <strain evidence="3">ZYSR67-Z</strain>
    </source>
</reference>
<dbReference type="Pfam" id="PF14375">
    <property type="entry name" value="Cys_rich_CWC"/>
    <property type="match status" value="1"/>
</dbReference>
<evidence type="ECO:0000256" key="1">
    <source>
        <dbReference type="SAM" id="MobiDB-lite"/>
    </source>
</evidence>
<gene>
    <name evidence="2" type="ORF">CW360_08660</name>
</gene>
<name>A0A2I0CQ71_9PSED</name>
<organism evidence="2 3">
    <name type="scientific">Pseudomonas fluvialis</name>
    <dbReference type="NCBI Taxonomy" id="1793966"/>
    <lineage>
        <taxon>Bacteria</taxon>
        <taxon>Pseudomonadati</taxon>
        <taxon>Pseudomonadota</taxon>
        <taxon>Gammaproteobacteria</taxon>
        <taxon>Pseudomonadales</taxon>
        <taxon>Pseudomonadaceae</taxon>
        <taxon>Pseudomonas</taxon>
    </lineage>
</organism>
<dbReference type="AlphaFoldDB" id="A0A2I0CQ71"/>
<evidence type="ECO:0000313" key="3">
    <source>
        <dbReference type="Proteomes" id="UP000242861"/>
    </source>
</evidence>
<dbReference type="EMBL" id="PIYS01000015">
    <property type="protein sequence ID" value="PKF71213.1"/>
    <property type="molecule type" value="Genomic_DNA"/>
</dbReference>
<protein>
    <recommendedName>
        <fullName evidence="4">DNA or RNA helicase of superfamily II</fullName>
    </recommendedName>
</protein>
<accession>A0A2I0CQ71</accession>
<dbReference type="Proteomes" id="UP000242861">
    <property type="component" value="Unassembled WGS sequence"/>
</dbReference>